<protein>
    <submittedName>
        <fullName evidence="1">Uncharacterized protein</fullName>
    </submittedName>
</protein>
<dbReference type="AlphaFoldDB" id="A0AAE9MNL5"/>
<dbReference type="EMBL" id="CP050861">
    <property type="protein sequence ID" value="UTD14900.1"/>
    <property type="molecule type" value="Genomic_DNA"/>
</dbReference>
<sequence>MIDYFYEIISDGYNPAKLDFKFNLESQISEEEIFIYDSPNWIGTEEFFKSSILPTKRKVENPVKYLTELIDWNKKHIESFNSFPDIFLTKYRNAEFNEMLQMISNQTNQLVEDWNTESFEYIIDTKDGSYRKFLLINDKSKSILFEFGNYIH</sequence>
<name>A0AAE9MNL5_9FLAO</name>
<reference evidence="1" key="1">
    <citation type="submission" date="2020-04" db="EMBL/GenBank/DDBJ databases">
        <title>Tenacibaculum mesophilum bac2.</title>
        <authorList>
            <person name="Li M."/>
        </authorList>
    </citation>
    <scope>NUCLEOTIDE SEQUENCE</scope>
    <source>
        <strain evidence="1">Bac2</strain>
    </source>
</reference>
<organism evidence="1 2">
    <name type="scientific">Tenacibaculum mesophilum</name>
    <dbReference type="NCBI Taxonomy" id="104268"/>
    <lineage>
        <taxon>Bacteria</taxon>
        <taxon>Pseudomonadati</taxon>
        <taxon>Bacteroidota</taxon>
        <taxon>Flavobacteriia</taxon>
        <taxon>Flavobacteriales</taxon>
        <taxon>Flavobacteriaceae</taxon>
        <taxon>Tenacibaculum</taxon>
    </lineage>
</organism>
<evidence type="ECO:0000313" key="2">
    <source>
        <dbReference type="Proteomes" id="UP001056837"/>
    </source>
</evidence>
<accession>A0AAE9MNL5</accession>
<proteinExistence type="predicted"/>
<dbReference type="Proteomes" id="UP001056837">
    <property type="component" value="Chromosome"/>
</dbReference>
<gene>
    <name evidence="1" type="ORF">HER15_05150</name>
</gene>
<evidence type="ECO:0000313" key="1">
    <source>
        <dbReference type="EMBL" id="UTD14900.1"/>
    </source>
</evidence>
<dbReference type="RefSeq" id="WP_253680648.1">
    <property type="nucleotide sequence ID" value="NZ_CP050861.1"/>
</dbReference>